<feature type="transmembrane region" description="Helical" evidence="1">
    <location>
        <begin position="294"/>
        <end position="316"/>
    </location>
</feature>
<feature type="transmembrane region" description="Helical" evidence="1">
    <location>
        <begin position="239"/>
        <end position="257"/>
    </location>
</feature>
<organism evidence="2 3">
    <name type="scientific">Candidatus Kerfeldbacteria bacterium CG08_land_8_20_14_0_20_40_16</name>
    <dbReference type="NCBI Taxonomy" id="2014244"/>
    <lineage>
        <taxon>Bacteria</taxon>
        <taxon>Candidatus Kerfeldiibacteriota</taxon>
    </lineage>
</organism>
<feature type="transmembrane region" description="Helical" evidence="1">
    <location>
        <begin position="175"/>
        <end position="203"/>
    </location>
</feature>
<dbReference type="AlphaFoldDB" id="A0A2H0YWC0"/>
<reference evidence="2 3" key="1">
    <citation type="submission" date="2017-09" db="EMBL/GenBank/DDBJ databases">
        <title>Depth-based differentiation of microbial function through sediment-hosted aquifers and enrichment of novel symbionts in the deep terrestrial subsurface.</title>
        <authorList>
            <person name="Probst A.J."/>
            <person name="Ladd B."/>
            <person name="Jarett J.K."/>
            <person name="Geller-Mcgrath D.E."/>
            <person name="Sieber C.M."/>
            <person name="Emerson J.B."/>
            <person name="Anantharaman K."/>
            <person name="Thomas B.C."/>
            <person name="Malmstrom R."/>
            <person name="Stieglmeier M."/>
            <person name="Klingl A."/>
            <person name="Woyke T."/>
            <person name="Ryan C.M."/>
            <person name="Banfield J.F."/>
        </authorList>
    </citation>
    <scope>NUCLEOTIDE SEQUENCE [LARGE SCALE GENOMIC DNA]</scope>
    <source>
        <strain evidence="2">CG08_land_8_20_14_0_20_40_16</strain>
    </source>
</reference>
<keyword evidence="1" id="KW-1133">Transmembrane helix</keyword>
<keyword evidence="1" id="KW-0812">Transmembrane</keyword>
<feature type="transmembrane region" description="Helical" evidence="1">
    <location>
        <begin position="384"/>
        <end position="402"/>
    </location>
</feature>
<feature type="transmembrane region" description="Helical" evidence="1">
    <location>
        <begin position="20"/>
        <end position="39"/>
    </location>
</feature>
<proteinExistence type="predicted"/>
<comment type="caution">
    <text evidence="2">The sequence shown here is derived from an EMBL/GenBank/DDBJ whole genome shotgun (WGS) entry which is preliminary data.</text>
</comment>
<evidence type="ECO:0000313" key="2">
    <source>
        <dbReference type="EMBL" id="PIS42791.1"/>
    </source>
</evidence>
<feature type="transmembrane region" description="Helical" evidence="1">
    <location>
        <begin position="144"/>
        <end position="169"/>
    </location>
</feature>
<name>A0A2H0YWC0_9BACT</name>
<evidence type="ECO:0000256" key="1">
    <source>
        <dbReference type="SAM" id="Phobius"/>
    </source>
</evidence>
<evidence type="ECO:0008006" key="4">
    <source>
        <dbReference type="Google" id="ProtNLM"/>
    </source>
</evidence>
<protein>
    <recommendedName>
        <fullName evidence="4">Glycosyltransferase RgtA/B/C/D-like domain-containing protein</fullName>
    </recommendedName>
</protein>
<feature type="transmembrane region" description="Helical" evidence="1">
    <location>
        <begin position="323"/>
        <end position="340"/>
    </location>
</feature>
<feature type="transmembrane region" description="Helical" evidence="1">
    <location>
        <begin position="346"/>
        <end position="363"/>
    </location>
</feature>
<sequence>MKTILSLLRLKFLSRSEKELLGYLLIFLIAFGVFFYIQYTPDFPDPDSFYHMKMSLLIRDGNLAHNFPWLSDYTILGKAYADQHFLYHVFLIPFLTILSPAIGIKIATIFLGAFLVTGFYWFLKKEEIRLAGLYSILLLFTEPFTFRISLAKAPSVSLIFLLAILWCVFNYRLKLLFIISAVFVWAYGGFPLALVLTLIYGIISVVFRFQEKRNGILNKIFRYRPSLSSLIFKGKEIKLILTALSGILTGLVINPYFPKNLSFYWSQLVEIGIVNYQKMIGVGGEWYPYQFTRLVPNAVFLFLVLAAALVIFFLTIRKQSRKSFVLLILTLFFLVLTLKSRRYVEYFVPFGMLFGAFAIHPFLQKMDFRALLRKMTSYYFSKKLIFTVLVIYFLVVVPTIVLRDLKQEHSSFGTGLRYDKFQAASTWLENNTPEGSLVLHSDWDEFPILFYHNIHNHYIVGLDPTFMYQYNQDLYWKWVHITTGEERNNLYDIIKNDFQNATVFLEKDHVAMDNNFKNDSHFRLVYEDQEAKIYQIKQ</sequence>
<dbReference type="Proteomes" id="UP000231542">
    <property type="component" value="Unassembled WGS sequence"/>
</dbReference>
<keyword evidence="1" id="KW-0472">Membrane</keyword>
<accession>A0A2H0YWC0</accession>
<evidence type="ECO:0000313" key="3">
    <source>
        <dbReference type="Proteomes" id="UP000231542"/>
    </source>
</evidence>
<feature type="transmembrane region" description="Helical" evidence="1">
    <location>
        <begin position="90"/>
        <end position="123"/>
    </location>
</feature>
<dbReference type="EMBL" id="PEXU01000019">
    <property type="protein sequence ID" value="PIS42791.1"/>
    <property type="molecule type" value="Genomic_DNA"/>
</dbReference>
<gene>
    <name evidence="2" type="ORF">COT24_01520</name>
</gene>